<dbReference type="Gene3D" id="1.25.40.20">
    <property type="entry name" value="Ankyrin repeat-containing domain"/>
    <property type="match status" value="2"/>
</dbReference>
<accession>A0A8T0DIW2</accession>
<reference evidence="10 11" key="1">
    <citation type="submission" date="2019-07" db="EMBL/GenBank/DDBJ databases">
        <title>Annotation for the trematode Paragonimus westermani.</title>
        <authorList>
            <person name="Choi Y.-J."/>
        </authorList>
    </citation>
    <scope>NUCLEOTIDE SEQUENCE [LARGE SCALE GENOMIC DNA]</scope>
    <source>
        <strain evidence="10">180907_Pwestermani</strain>
    </source>
</reference>
<keyword evidence="5 7" id="KW-0040">ANK repeat</keyword>
<evidence type="ECO:0000256" key="6">
    <source>
        <dbReference type="ARBA" id="ARBA00023136"/>
    </source>
</evidence>
<dbReference type="PROSITE" id="PS50297">
    <property type="entry name" value="ANK_REP_REGION"/>
    <property type="match status" value="2"/>
</dbReference>
<evidence type="ECO:0000256" key="3">
    <source>
        <dbReference type="ARBA" id="ARBA00022737"/>
    </source>
</evidence>
<feature type="transmembrane region" description="Helical" evidence="8">
    <location>
        <begin position="292"/>
        <end position="316"/>
    </location>
</feature>
<dbReference type="PANTHER" id="PTHR24161:SF118">
    <property type="entry name" value="PALMITOYLTRANSFERASE"/>
    <property type="match status" value="1"/>
</dbReference>
<evidence type="ECO:0000256" key="1">
    <source>
        <dbReference type="ARBA" id="ARBA00004141"/>
    </source>
</evidence>
<keyword evidence="3" id="KW-0677">Repeat</keyword>
<sequence length="620" mass="70038">MYPVLIQPGVHTTASTNTTIWNAFAKETSKRCAQLLLTRPLPELLETDSFGYNLLHRACLKRDATVVAALLQSGVDANSKTTCGVTAVHLAASVGQTTILHMLFKYGATLDQKENRGRTALHYAAENDQVISFAWLLQYPQAGGLNSTDHNGVTPFHLACCAVKSQVLHYLLRNGQTELKRLKWSPLVIDRFGNTCLHAPLVCIATASSSNSPSSEAERRVTDVIWSILTASSSSPTEPPPIVLCNSRNREGLTPLDMAKRHNLSFALIWLLTVSQLFTSKFNERTARTLLILAYSVVWMLVLFFPLTVSIATFSLSVYFEQGWICFVAACAFLRFSLKQRHRMDDGTNRPNPFFAGALIAGFFATLFCYVWDLFPWDHSLSDRYRQACVLFLLTVPPLVFVLFINLVFSDPDVTLRVDHLNVFNDPALLDYVERESSPVWADLSSDTEIATPHTPSWTQPSNSYCPFCKVALMSTLQIKHCKMCNRCVRAMDHHCLFLLNCIARLNHRRFIVFILLCIVYAGCFTLVCFYTVIVHCSNESELFLDICWCIYSKYSRCAVIFLLNLSSVLWGLNLLKEQLIAVSLNTSTWQRARHSFWSTATNVRHWKALLRFLTQSHSR</sequence>
<dbReference type="PROSITE" id="PS50088">
    <property type="entry name" value="ANK_REPEAT"/>
    <property type="match status" value="3"/>
</dbReference>
<evidence type="ECO:0000256" key="5">
    <source>
        <dbReference type="ARBA" id="ARBA00023043"/>
    </source>
</evidence>
<comment type="subcellular location">
    <subcellularLocation>
        <location evidence="1">Membrane</location>
        <topology evidence="1">Multi-pass membrane protein</topology>
    </subcellularLocation>
</comment>
<feature type="transmembrane region" description="Helical" evidence="8">
    <location>
        <begin position="385"/>
        <end position="409"/>
    </location>
</feature>
<feature type="repeat" description="ANK" evidence="7">
    <location>
        <begin position="83"/>
        <end position="115"/>
    </location>
</feature>
<comment type="domain">
    <text evidence="8">The DHHC domain is required for palmitoyltransferase activity.</text>
</comment>
<comment type="caution">
    <text evidence="10">The sequence shown here is derived from an EMBL/GenBank/DDBJ whole genome shotgun (WGS) entry which is preliminary data.</text>
</comment>
<comment type="catalytic activity">
    <reaction evidence="8">
        <text>L-cysteinyl-[protein] + hexadecanoyl-CoA = S-hexadecanoyl-L-cysteinyl-[protein] + CoA</text>
        <dbReference type="Rhea" id="RHEA:36683"/>
        <dbReference type="Rhea" id="RHEA-COMP:10131"/>
        <dbReference type="Rhea" id="RHEA-COMP:11032"/>
        <dbReference type="ChEBI" id="CHEBI:29950"/>
        <dbReference type="ChEBI" id="CHEBI:57287"/>
        <dbReference type="ChEBI" id="CHEBI:57379"/>
        <dbReference type="ChEBI" id="CHEBI:74151"/>
        <dbReference type="EC" id="2.3.1.225"/>
    </reaction>
</comment>
<evidence type="ECO:0000313" key="11">
    <source>
        <dbReference type="Proteomes" id="UP000699462"/>
    </source>
</evidence>
<feature type="transmembrane region" description="Helical" evidence="8">
    <location>
        <begin position="354"/>
        <end position="373"/>
    </location>
</feature>
<evidence type="ECO:0000256" key="2">
    <source>
        <dbReference type="ARBA" id="ARBA00022692"/>
    </source>
</evidence>
<protein>
    <recommendedName>
        <fullName evidence="8">Palmitoyltransferase</fullName>
        <ecNumber evidence="8">2.3.1.225</ecNumber>
    </recommendedName>
</protein>
<dbReference type="SMART" id="SM00248">
    <property type="entry name" value="ANK"/>
    <property type="match status" value="4"/>
</dbReference>
<dbReference type="InterPro" id="IPR001594">
    <property type="entry name" value="Palmitoyltrfase_DHHC"/>
</dbReference>
<dbReference type="InterPro" id="IPR002110">
    <property type="entry name" value="Ankyrin_rpt"/>
</dbReference>
<feature type="transmembrane region" description="Helical" evidence="8">
    <location>
        <begin position="511"/>
        <end position="534"/>
    </location>
</feature>
<dbReference type="Pfam" id="PF01529">
    <property type="entry name" value="DHHC"/>
    <property type="match status" value="1"/>
</dbReference>
<dbReference type="EMBL" id="JTDF01003464">
    <property type="protein sequence ID" value="KAF8567785.1"/>
    <property type="molecule type" value="Genomic_DNA"/>
</dbReference>
<keyword evidence="6 8" id="KW-0472">Membrane</keyword>
<keyword evidence="2 8" id="KW-0812">Transmembrane</keyword>
<evidence type="ECO:0000256" key="7">
    <source>
        <dbReference type="PROSITE-ProRule" id="PRU00023"/>
    </source>
</evidence>
<dbReference type="Pfam" id="PF12796">
    <property type="entry name" value="Ank_2"/>
    <property type="match status" value="1"/>
</dbReference>
<evidence type="ECO:0000259" key="9">
    <source>
        <dbReference type="Pfam" id="PF01529"/>
    </source>
</evidence>
<dbReference type="SUPFAM" id="SSF48403">
    <property type="entry name" value="Ankyrin repeat"/>
    <property type="match status" value="1"/>
</dbReference>
<dbReference type="OrthoDB" id="194358at2759"/>
<organism evidence="10 11">
    <name type="scientific">Paragonimus westermani</name>
    <dbReference type="NCBI Taxonomy" id="34504"/>
    <lineage>
        <taxon>Eukaryota</taxon>
        <taxon>Metazoa</taxon>
        <taxon>Spiralia</taxon>
        <taxon>Lophotrochozoa</taxon>
        <taxon>Platyhelminthes</taxon>
        <taxon>Trematoda</taxon>
        <taxon>Digenea</taxon>
        <taxon>Plagiorchiida</taxon>
        <taxon>Troglotremata</taxon>
        <taxon>Troglotrematidae</taxon>
        <taxon>Paragonimus</taxon>
    </lineage>
</organism>
<dbReference type="GO" id="GO:0019706">
    <property type="term" value="F:protein-cysteine S-palmitoyltransferase activity"/>
    <property type="evidence" value="ECO:0007669"/>
    <property type="project" value="UniProtKB-EC"/>
</dbReference>
<dbReference type="InterPro" id="IPR036770">
    <property type="entry name" value="Ankyrin_rpt-contain_sf"/>
</dbReference>
<keyword evidence="8" id="KW-0808">Transferase</keyword>
<feature type="transmembrane region" description="Helical" evidence="8">
    <location>
        <begin position="264"/>
        <end position="280"/>
    </location>
</feature>
<feature type="domain" description="Palmitoyltransferase DHHC" evidence="9">
    <location>
        <begin position="462"/>
        <end position="594"/>
    </location>
</feature>
<dbReference type="PANTHER" id="PTHR24161">
    <property type="entry name" value="ANK_REP_REGION DOMAIN-CONTAINING PROTEIN-RELATED"/>
    <property type="match status" value="1"/>
</dbReference>
<dbReference type="PROSITE" id="PS50216">
    <property type="entry name" value="DHHC"/>
    <property type="match status" value="1"/>
</dbReference>
<dbReference type="GO" id="GO:0016020">
    <property type="term" value="C:membrane"/>
    <property type="evidence" value="ECO:0007669"/>
    <property type="project" value="UniProtKB-SubCell"/>
</dbReference>
<keyword evidence="4 8" id="KW-1133">Transmembrane helix</keyword>
<feature type="repeat" description="ANK" evidence="7">
    <location>
        <begin position="151"/>
        <end position="175"/>
    </location>
</feature>
<proteinExistence type="inferred from homology"/>
<dbReference type="EC" id="2.3.1.225" evidence="8"/>
<keyword evidence="8" id="KW-0012">Acyltransferase</keyword>
<feature type="repeat" description="ANK" evidence="7">
    <location>
        <begin position="50"/>
        <end position="82"/>
    </location>
</feature>
<dbReference type="Proteomes" id="UP000699462">
    <property type="component" value="Unassembled WGS sequence"/>
</dbReference>
<evidence type="ECO:0000256" key="4">
    <source>
        <dbReference type="ARBA" id="ARBA00022989"/>
    </source>
</evidence>
<keyword evidence="11" id="KW-1185">Reference proteome</keyword>
<evidence type="ECO:0000256" key="8">
    <source>
        <dbReference type="RuleBase" id="RU079119"/>
    </source>
</evidence>
<gene>
    <name evidence="10" type="ORF">P879_01575</name>
</gene>
<dbReference type="AlphaFoldDB" id="A0A8T0DIW2"/>
<feature type="transmembrane region" description="Helical" evidence="8">
    <location>
        <begin position="322"/>
        <end position="338"/>
    </location>
</feature>
<evidence type="ECO:0000313" key="10">
    <source>
        <dbReference type="EMBL" id="KAF8567785.1"/>
    </source>
</evidence>
<name>A0A8T0DIW2_9TREM</name>
<comment type="similarity">
    <text evidence="8">Belongs to the DHHC palmitoyltransferase family.</text>
</comment>